<dbReference type="PANTHER" id="PTHR38454">
    <property type="entry name" value="INTEGRAL MEMBRANE PROTEIN-RELATED"/>
    <property type="match status" value="1"/>
</dbReference>
<protein>
    <submittedName>
        <fullName evidence="2">Membrane protein</fullName>
    </submittedName>
</protein>
<proteinExistence type="predicted"/>
<feature type="transmembrane region" description="Helical" evidence="1">
    <location>
        <begin position="308"/>
        <end position="330"/>
    </location>
</feature>
<dbReference type="EMBL" id="AP027742">
    <property type="protein sequence ID" value="BDZ78275.1"/>
    <property type="molecule type" value="Genomic_DNA"/>
</dbReference>
<feature type="transmembrane region" description="Helical" evidence="1">
    <location>
        <begin position="12"/>
        <end position="28"/>
    </location>
</feature>
<organism evidence="2 3">
    <name type="scientific">Claveliimonas bilis</name>
    <dbReference type="NCBI Taxonomy" id="3028070"/>
    <lineage>
        <taxon>Bacteria</taxon>
        <taxon>Bacillati</taxon>
        <taxon>Bacillota</taxon>
        <taxon>Clostridia</taxon>
        <taxon>Lachnospirales</taxon>
        <taxon>Lachnospiraceae</taxon>
        <taxon>Claveliimonas</taxon>
    </lineage>
</organism>
<keyword evidence="1" id="KW-0472">Membrane</keyword>
<dbReference type="Proteomes" id="UP001305815">
    <property type="component" value="Chromosome"/>
</dbReference>
<feature type="transmembrane region" description="Helical" evidence="1">
    <location>
        <begin position="136"/>
        <end position="169"/>
    </location>
</feature>
<feature type="transmembrane region" description="Helical" evidence="1">
    <location>
        <begin position="365"/>
        <end position="385"/>
    </location>
</feature>
<feature type="transmembrane region" description="Helical" evidence="1">
    <location>
        <begin position="391"/>
        <end position="411"/>
    </location>
</feature>
<feature type="transmembrane region" description="Helical" evidence="1">
    <location>
        <begin position="232"/>
        <end position="258"/>
    </location>
</feature>
<gene>
    <name evidence="2" type="ORF">Lac1_24580</name>
</gene>
<accession>A0ABN6YZJ5</accession>
<evidence type="ECO:0000256" key="1">
    <source>
        <dbReference type="SAM" id="Phobius"/>
    </source>
</evidence>
<feature type="transmembrane region" description="Helical" evidence="1">
    <location>
        <begin position="181"/>
        <end position="211"/>
    </location>
</feature>
<feature type="transmembrane region" description="Helical" evidence="1">
    <location>
        <begin position="278"/>
        <end position="301"/>
    </location>
</feature>
<evidence type="ECO:0000313" key="3">
    <source>
        <dbReference type="Proteomes" id="UP001305815"/>
    </source>
</evidence>
<dbReference type="PANTHER" id="PTHR38454:SF1">
    <property type="entry name" value="INTEGRAL MEMBRANE PROTEIN"/>
    <property type="match status" value="1"/>
</dbReference>
<dbReference type="InterPro" id="IPR018580">
    <property type="entry name" value="Uncharacterised_YfhO"/>
</dbReference>
<evidence type="ECO:0000313" key="2">
    <source>
        <dbReference type="EMBL" id="BDZ78275.1"/>
    </source>
</evidence>
<keyword evidence="1" id="KW-0812">Transmembrane</keyword>
<keyword evidence="1" id="KW-1133">Transmembrane helix</keyword>
<feature type="transmembrane region" description="Helical" evidence="1">
    <location>
        <begin position="336"/>
        <end position="353"/>
    </location>
</feature>
<dbReference type="Pfam" id="PF09586">
    <property type="entry name" value="YfhO"/>
    <property type="match status" value="1"/>
</dbReference>
<keyword evidence="3" id="KW-1185">Reference proteome</keyword>
<reference evidence="3" key="1">
    <citation type="journal article" date="2023" name="Int. J. Syst. Evol. Microbiol.">
        <title>Claveliimonas bilis gen. nov., sp. nov., deoxycholic acid-producing bacteria isolated from human faeces, and reclassification of Sellimonas monacensis Zenner et al. 2021 as Claveliimonas monacensis comb. nov.</title>
        <authorList>
            <person name="Hisatomi A."/>
            <person name="Kastawa N.W.E.P.G."/>
            <person name="Song I."/>
            <person name="Ohkuma M."/>
            <person name="Fukiya S."/>
            <person name="Sakamoto M."/>
        </authorList>
    </citation>
    <scope>NUCLEOTIDE SEQUENCE [LARGE SCALE GENOMIC DNA]</scope>
    <source>
        <strain evidence="3">12BBH14</strain>
    </source>
</reference>
<feature type="transmembrane region" description="Helical" evidence="1">
    <location>
        <begin position="418"/>
        <end position="436"/>
    </location>
</feature>
<dbReference type="RefSeq" id="WP_316265315.1">
    <property type="nucleotide sequence ID" value="NZ_AP027742.1"/>
</dbReference>
<name>A0ABN6YZJ5_9FIRM</name>
<sequence>MKKIRCRDKRKILFPLILTAIPVIVYLLKINGGYLAGSKVDWLSQHSVFPEYFRQRFYETGNLFPDFSMELGGGQNIYNFAYYGLYNPLYLLSYLLPFIEMTDYLQILAVLEQIADGILCYVWLKGNQFKEEESFFASIAVVLAGPVIYHSSMQFMFVSYLPFLFLALIGYDRYCRTGKYAFVTLGVLGMVLNNFYFALGGVAALVLYGLCGWKKEWASSPAVLIKSLWHQFYPAFFGGLLSFFYLVPTCCAMLAGRSEGSSVSWKELFLPEIELDKILYHPYGMGLTAAAVIVVAISLFYRRSREKYMAVSLTVLLLFPVFDWILNGTLYLREKAFIPFLPLVSYLTASFLVRFKKGVIAPRKLAAGFGAAAIFLIIGVQYVRSSKYDTYEIYVLLSDMILMGAALLAGWKIWKRAVCTGILLTMCCSCFLQISLTKKELVTEAWMEKYESDDVTEAVKKVLEKEDGLYRTETRGTAEQNKAADNDILVPGQNVTSCYSSVTNPDYKAFREEELQLSRPTRNLLMQELSNNPLFLKIMGVRYLIVREGSGAEAPEGYQLIDTINGTCIYENEDVLPVGYVTDQVISEEDFHNLSWQEKQMALQNCAVAGEGSEDTDAKEMAGTMREADLTGFQDSFHIQSDKTEKITLPLTEREKNDSLLFISFDVKNNRRSSDVSVTVQGEKNKLTAKSAVYYNGNTTFCYTCSLTEETDSLEIELGKGDYEISDIRAWYASPKEEDTAWWKDAGLQLQKDGDTLKGSFHTEKDGWLITSIPYDENFEIRIDGKETTVQKVNEGFTGAKVTAGQHEIELIYHAPGKRAGAAVTAAAALLLLLDRLLKRKRGT</sequence>